<dbReference type="AlphaFoldDB" id="A0A1F7U689"/>
<gene>
    <name evidence="2" type="ORF">A3C96_00905</name>
</gene>
<organism evidence="2 3">
    <name type="scientific">Candidatus Uhrbacteria bacterium RIFCSPHIGHO2_02_FULL_60_10</name>
    <dbReference type="NCBI Taxonomy" id="1802392"/>
    <lineage>
        <taxon>Bacteria</taxon>
        <taxon>Candidatus Uhriibacteriota</taxon>
    </lineage>
</organism>
<reference evidence="2 3" key="1">
    <citation type="journal article" date="2016" name="Nat. Commun.">
        <title>Thousands of microbial genomes shed light on interconnected biogeochemical processes in an aquifer system.</title>
        <authorList>
            <person name="Anantharaman K."/>
            <person name="Brown C.T."/>
            <person name="Hug L.A."/>
            <person name="Sharon I."/>
            <person name="Castelle C.J."/>
            <person name="Probst A.J."/>
            <person name="Thomas B.C."/>
            <person name="Singh A."/>
            <person name="Wilkins M.J."/>
            <person name="Karaoz U."/>
            <person name="Brodie E.L."/>
            <person name="Williams K.H."/>
            <person name="Hubbard S.S."/>
            <person name="Banfield J.F."/>
        </authorList>
    </citation>
    <scope>NUCLEOTIDE SEQUENCE [LARGE SCALE GENOMIC DNA]</scope>
</reference>
<protein>
    <submittedName>
        <fullName evidence="2">Uncharacterized protein</fullName>
    </submittedName>
</protein>
<accession>A0A1F7U689</accession>
<name>A0A1F7U689_9BACT</name>
<dbReference type="Proteomes" id="UP000177088">
    <property type="component" value="Unassembled WGS sequence"/>
</dbReference>
<evidence type="ECO:0000313" key="2">
    <source>
        <dbReference type="EMBL" id="OGL73348.1"/>
    </source>
</evidence>
<comment type="caution">
    <text evidence="2">The sequence shown here is derived from an EMBL/GenBank/DDBJ whole genome shotgun (WGS) entry which is preliminary data.</text>
</comment>
<feature type="region of interest" description="Disordered" evidence="1">
    <location>
        <begin position="1"/>
        <end position="47"/>
    </location>
</feature>
<feature type="compositionally biased region" description="Low complexity" evidence="1">
    <location>
        <begin position="13"/>
        <end position="28"/>
    </location>
</feature>
<dbReference type="EMBL" id="MGEA01000063">
    <property type="protein sequence ID" value="OGL73348.1"/>
    <property type="molecule type" value="Genomic_DNA"/>
</dbReference>
<evidence type="ECO:0000256" key="1">
    <source>
        <dbReference type="SAM" id="MobiDB-lite"/>
    </source>
</evidence>
<proteinExistence type="predicted"/>
<sequence>MMSRTAAEMSRQAAVASRPALSSRLAAATRGPTYGQDDSGSRRIKKRLAASNSSAALSMSAKAACQSRFWAPVRADCRMV</sequence>
<evidence type="ECO:0000313" key="3">
    <source>
        <dbReference type="Proteomes" id="UP000177088"/>
    </source>
</evidence>